<feature type="compositionally biased region" description="Basic residues" evidence="1">
    <location>
        <begin position="120"/>
        <end position="132"/>
    </location>
</feature>
<comment type="caution">
    <text evidence="3">The sequence shown here is derived from an EMBL/GenBank/DDBJ whole genome shotgun (WGS) entry which is preliminary data.</text>
</comment>
<dbReference type="RefSeq" id="WP_071084091.1">
    <property type="nucleotide sequence ID" value="NZ_MBLM01000109.1"/>
</dbReference>
<name>A0A1S1QXE9_9ACTN</name>
<feature type="region of interest" description="Disordered" evidence="1">
    <location>
        <begin position="61"/>
        <end position="132"/>
    </location>
</feature>
<feature type="compositionally biased region" description="Basic and acidic residues" evidence="1">
    <location>
        <begin position="107"/>
        <end position="119"/>
    </location>
</feature>
<dbReference type="OrthoDB" id="3214656at2"/>
<dbReference type="AlphaFoldDB" id="A0A1S1QXE9"/>
<dbReference type="EMBL" id="MBLM01000109">
    <property type="protein sequence ID" value="OHV38357.1"/>
    <property type="molecule type" value="Genomic_DNA"/>
</dbReference>
<sequence>MGTPLSLLLLAFGAVLAFAVRADPSGLDLTAVGVILMIVSLVGLGVTLYRDQWRRRIVEESIDHGTPPPVSVDDTVLVDPSMQVEAPTHHDPVRPGTGSDGSVQSVRETRTDVHLDERPRARRPAQRGLRLR</sequence>
<keyword evidence="2" id="KW-0812">Transmembrane</keyword>
<keyword evidence="2" id="KW-1133">Transmembrane helix</keyword>
<organism evidence="3 4">
    <name type="scientific">Parafrankia colletiae</name>
    <dbReference type="NCBI Taxonomy" id="573497"/>
    <lineage>
        <taxon>Bacteria</taxon>
        <taxon>Bacillati</taxon>
        <taxon>Actinomycetota</taxon>
        <taxon>Actinomycetes</taxon>
        <taxon>Frankiales</taxon>
        <taxon>Frankiaceae</taxon>
        <taxon>Parafrankia</taxon>
    </lineage>
</organism>
<evidence type="ECO:0000256" key="1">
    <source>
        <dbReference type="SAM" id="MobiDB-lite"/>
    </source>
</evidence>
<keyword evidence="2" id="KW-0472">Membrane</keyword>
<reference evidence="4" key="1">
    <citation type="submission" date="2016-07" db="EMBL/GenBank/DDBJ databases">
        <title>Sequence Frankia sp. strain CcI1.17.</title>
        <authorList>
            <person name="Ghodhbane-Gtari F."/>
            <person name="Swanson E."/>
            <person name="Gueddou A."/>
            <person name="Morris K."/>
            <person name="Hezbri K."/>
            <person name="Ktari A."/>
            <person name="Nouioui I."/>
            <person name="Abebe-Akele F."/>
            <person name="Simpson S."/>
            <person name="Thomas K."/>
            <person name="Gtari M."/>
            <person name="Tisa L.S."/>
            <person name="Hurst S."/>
        </authorList>
    </citation>
    <scope>NUCLEOTIDE SEQUENCE [LARGE SCALE GENOMIC DNA]</scope>
    <source>
        <strain evidence="4">Cc1.17</strain>
    </source>
</reference>
<evidence type="ECO:0000313" key="4">
    <source>
        <dbReference type="Proteomes" id="UP000179627"/>
    </source>
</evidence>
<dbReference type="Proteomes" id="UP000179627">
    <property type="component" value="Unassembled WGS sequence"/>
</dbReference>
<keyword evidence="4" id="KW-1185">Reference proteome</keyword>
<proteinExistence type="predicted"/>
<protein>
    <submittedName>
        <fullName evidence="3">Uncharacterized protein</fullName>
    </submittedName>
</protein>
<feature type="transmembrane region" description="Helical" evidence="2">
    <location>
        <begin position="32"/>
        <end position="49"/>
    </location>
</feature>
<evidence type="ECO:0000256" key="2">
    <source>
        <dbReference type="SAM" id="Phobius"/>
    </source>
</evidence>
<evidence type="ECO:0000313" key="3">
    <source>
        <dbReference type="EMBL" id="OHV38357.1"/>
    </source>
</evidence>
<accession>A0A1S1QXE9</accession>
<gene>
    <name evidence="3" type="ORF">CC117_15565</name>
</gene>